<evidence type="ECO:0000313" key="3">
    <source>
        <dbReference type="Proteomes" id="UP000284219"/>
    </source>
</evidence>
<dbReference type="Pfam" id="PF22790">
    <property type="entry name" value="YkoP"/>
    <property type="match status" value="1"/>
</dbReference>
<gene>
    <name evidence="2" type="ORF">BEP19_01230</name>
</gene>
<dbReference type="InterPro" id="IPR054467">
    <property type="entry name" value="YkoP-like_dom"/>
</dbReference>
<dbReference type="Proteomes" id="UP000284219">
    <property type="component" value="Unassembled WGS sequence"/>
</dbReference>
<evidence type="ECO:0000313" key="2">
    <source>
        <dbReference type="EMBL" id="RKD26029.1"/>
    </source>
</evidence>
<accession>A0A419SP82</accession>
<evidence type="ECO:0000259" key="1">
    <source>
        <dbReference type="Pfam" id="PF22790"/>
    </source>
</evidence>
<name>A0A419SP82_9BACL</name>
<sequence>MILPIWGLIDQVYYHCNRLQFVDRLEDNIFRVRITRYRGYPLQLRDGTKIEKGDLLVKIHLHNYSLVKKMRHLKSDVRRALFVYEAVKQSLPGLANYLKGHPLESQVKGILGVTVLNRGVRRLGFDTFNLKHPLYSAWKKSYMVPLTAICHGDFNQIFTGKYEPKYLVMGKETLFDLYSDKSMGEK</sequence>
<protein>
    <recommendedName>
        <fullName evidence="1">YkoP-like domain-containing protein</fullName>
    </recommendedName>
</protein>
<keyword evidence="3" id="KW-1185">Reference proteome</keyword>
<organism evidence="2 3">
    <name type="scientific">Ammoniphilus oxalaticus</name>
    <dbReference type="NCBI Taxonomy" id="66863"/>
    <lineage>
        <taxon>Bacteria</taxon>
        <taxon>Bacillati</taxon>
        <taxon>Bacillota</taxon>
        <taxon>Bacilli</taxon>
        <taxon>Bacillales</taxon>
        <taxon>Paenibacillaceae</taxon>
        <taxon>Aneurinibacillus group</taxon>
        <taxon>Ammoniphilus</taxon>
    </lineage>
</organism>
<proteinExistence type="predicted"/>
<reference evidence="2 3" key="1">
    <citation type="submission" date="2016-08" db="EMBL/GenBank/DDBJ databases">
        <title>Novel Firmicute Genomes.</title>
        <authorList>
            <person name="Poppleton D.I."/>
            <person name="Gribaldo S."/>
        </authorList>
    </citation>
    <scope>NUCLEOTIDE SEQUENCE [LARGE SCALE GENOMIC DNA]</scope>
    <source>
        <strain evidence="2 3">RAOx-1</strain>
    </source>
</reference>
<dbReference type="EMBL" id="MCHY01000006">
    <property type="protein sequence ID" value="RKD26029.1"/>
    <property type="molecule type" value="Genomic_DNA"/>
</dbReference>
<comment type="caution">
    <text evidence="2">The sequence shown here is derived from an EMBL/GenBank/DDBJ whole genome shotgun (WGS) entry which is preliminary data.</text>
</comment>
<dbReference type="AlphaFoldDB" id="A0A419SP82"/>
<feature type="domain" description="YkoP-like" evidence="1">
    <location>
        <begin position="2"/>
        <end position="178"/>
    </location>
</feature>